<gene>
    <name evidence="5" type="ORF">GCM10009550_35960</name>
</gene>
<dbReference type="Gene3D" id="1.10.3630.10">
    <property type="entry name" value="yeast vps74-n-term truncation variant domain like"/>
    <property type="match status" value="1"/>
</dbReference>
<dbReference type="InterPro" id="IPR008628">
    <property type="entry name" value="GPP34-like"/>
</dbReference>
<protein>
    <submittedName>
        <fullName evidence="5">GPP34 family phosphoprotein</fullName>
    </submittedName>
</protein>
<dbReference type="PANTHER" id="PTHR12704">
    <property type="entry name" value="TRANS-GOLGI PROTEIN GMX33"/>
    <property type="match status" value="1"/>
</dbReference>
<evidence type="ECO:0000256" key="3">
    <source>
        <dbReference type="ARBA" id="ARBA00023121"/>
    </source>
</evidence>
<sequence>MTLAEEFLLLALHEEKGKPLVSTLYVEYGLVGSVLAELALAGRIGFDKDKLLVLDPAPVGTAEEDAALARLAGEAKVRRAYWWAGKLKSGLRQRTLTRLVEAGVLNEEQRTVLGVFPTTRHPEANPLPEQELRARLAAVLDGAPADARSAALLAIVQACHLNRHVFPDVDKKQYKRRVEAFAEDNEVGEVVKKTIQQIEGAMVALMVAATAGAAAGG</sequence>
<proteinExistence type="predicted"/>
<accession>A0ABP4BR07</accession>
<organism evidence="5 6">
    <name type="scientific">Actinocorallia libanotica</name>
    <dbReference type="NCBI Taxonomy" id="46162"/>
    <lineage>
        <taxon>Bacteria</taxon>
        <taxon>Bacillati</taxon>
        <taxon>Actinomycetota</taxon>
        <taxon>Actinomycetes</taxon>
        <taxon>Streptosporangiales</taxon>
        <taxon>Thermomonosporaceae</taxon>
        <taxon>Actinocorallia</taxon>
    </lineage>
</organism>
<dbReference type="Pfam" id="PF05719">
    <property type="entry name" value="GPP34"/>
    <property type="match status" value="1"/>
</dbReference>
<reference evidence="6" key="1">
    <citation type="journal article" date="2019" name="Int. J. Syst. Evol. Microbiol.">
        <title>The Global Catalogue of Microorganisms (GCM) 10K type strain sequencing project: providing services to taxonomists for standard genome sequencing and annotation.</title>
        <authorList>
            <consortium name="The Broad Institute Genomics Platform"/>
            <consortium name="The Broad Institute Genome Sequencing Center for Infectious Disease"/>
            <person name="Wu L."/>
            <person name="Ma J."/>
        </authorList>
    </citation>
    <scope>NUCLEOTIDE SEQUENCE [LARGE SCALE GENOMIC DNA]</scope>
    <source>
        <strain evidence="6">JCM 10696</strain>
    </source>
</reference>
<dbReference type="PANTHER" id="PTHR12704:SF2">
    <property type="entry name" value="GOLGI PHOSPHOPROTEIN 3 HOMOLOG SAURON"/>
    <property type="match status" value="1"/>
</dbReference>
<evidence type="ECO:0000313" key="6">
    <source>
        <dbReference type="Proteomes" id="UP001500665"/>
    </source>
</evidence>
<keyword evidence="3" id="KW-0446">Lipid-binding</keyword>
<comment type="caution">
    <text evidence="5">The sequence shown here is derived from an EMBL/GenBank/DDBJ whole genome shotgun (WGS) entry which is preliminary data.</text>
</comment>
<keyword evidence="6" id="KW-1185">Reference proteome</keyword>
<comment type="subcellular location">
    <subcellularLocation>
        <location evidence="1">Golgi apparatus membrane</location>
        <topology evidence="1">Peripheral membrane protein</topology>
        <orientation evidence="1">Cytoplasmic side</orientation>
    </subcellularLocation>
</comment>
<dbReference type="Proteomes" id="UP001500665">
    <property type="component" value="Unassembled WGS sequence"/>
</dbReference>
<dbReference type="EMBL" id="BAAAHH010000013">
    <property type="protein sequence ID" value="GAA0953655.1"/>
    <property type="molecule type" value="Genomic_DNA"/>
</dbReference>
<evidence type="ECO:0000256" key="1">
    <source>
        <dbReference type="ARBA" id="ARBA00004255"/>
    </source>
</evidence>
<name>A0ABP4BR07_9ACTN</name>
<evidence type="ECO:0000256" key="2">
    <source>
        <dbReference type="ARBA" id="ARBA00023034"/>
    </source>
</evidence>
<keyword evidence="4" id="KW-0472">Membrane</keyword>
<dbReference type="RefSeq" id="WP_344241988.1">
    <property type="nucleotide sequence ID" value="NZ_BAAAHH010000013.1"/>
</dbReference>
<evidence type="ECO:0000256" key="4">
    <source>
        <dbReference type="ARBA" id="ARBA00023136"/>
    </source>
</evidence>
<evidence type="ECO:0000313" key="5">
    <source>
        <dbReference type="EMBL" id="GAA0953655.1"/>
    </source>
</evidence>
<dbReference type="InterPro" id="IPR038261">
    <property type="entry name" value="GPP34-like_sf"/>
</dbReference>
<keyword evidence="2" id="KW-0333">Golgi apparatus</keyword>